<dbReference type="AlphaFoldDB" id="A0A8S3ZSD0"/>
<gene>
    <name evidence="4" type="ORF">CUNI_LOCUS17911</name>
</gene>
<feature type="region of interest" description="Disordered" evidence="2">
    <location>
        <begin position="211"/>
        <end position="261"/>
    </location>
</feature>
<keyword evidence="1" id="KW-0597">Phosphoprotein</keyword>
<feature type="region of interest" description="Disordered" evidence="2">
    <location>
        <begin position="590"/>
        <end position="628"/>
    </location>
</feature>
<dbReference type="GO" id="GO:0005737">
    <property type="term" value="C:cytoplasm"/>
    <property type="evidence" value="ECO:0007669"/>
    <property type="project" value="TreeGrafter"/>
</dbReference>
<feature type="domain" description="Ral GTPase-activating protein subunit alpha/beta N-terminal" evidence="3">
    <location>
        <begin position="456"/>
        <end position="578"/>
    </location>
</feature>
<dbReference type="Proteomes" id="UP000678393">
    <property type="component" value="Unassembled WGS sequence"/>
</dbReference>
<organism evidence="4 5">
    <name type="scientific">Candidula unifasciata</name>
    <dbReference type="NCBI Taxonomy" id="100452"/>
    <lineage>
        <taxon>Eukaryota</taxon>
        <taxon>Metazoa</taxon>
        <taxon>Spiralia</taxon>
        <taxon>Lophotrochozoa</taxon>
        <taxon>Mollusca</taxon>
        <taxon>Gastropoda</taxon>
        <taxon>Heterobranchia</taxon>
        <taxon>Euthyneura</taxon>
        <taxon>Panpulmonata</taxon>
        <taxon>Eupulmonata</taxon>
        <taxon>Stylommatophora</taxon>
        <taxon>Helicina</taxon>
        <taxon>Helicoidea</taxon>
        <taxon>Geomitridae</taxon>
        <taxon>Candidula</taxon>
    </lineage>
</organism>
<dbReference type="GO" id="GO:0005096">
    <property type="term" value="F:GTPase activator activity"/>
    <property type="evidence" value="ECO:0007669"/>
    <property type="project" value="InterPro"/>
</dbReference>
<dbReference type="PANTHER" id="PTHR10063">
    <property type="entry name" value="TUBERIN"/>
    <property type="match status" value="1"/>
</dbReference>
<dbReference type="InterPro" id="IPR046859">
    <property type="entry name" value="RGPA/RALGAPB_N"/>
</dbReference>
<dbReference type="EMBL" id="CAJHNH020005290">
    <property type="protein sequence ID" value="CAG5132353.1"/>
    <property type="molecule type" value="Genomic_DNA"/>
</dbReference>
<dbReference type="GO" id="GO:0005634">
    <property type="term" value="C:nucleus"/>
    <property type="evidence" value="ECO:0007669"/>
    <property type="project" value="InterPro"/>
</dbReference>
<evidence type="ECO:0000313" key="4">
    <source>
        <dbReference type="EMBL" id="CAG5132353.1"/>
    </source>
</evidence>
<feature type="region of interest" description="Disordered" evidence="2">
    <location>
        <begin position="331"/>
        <end position="350"/>
    </location>
</feature>
<dbReference type="PANTHER" id="PTHR10063:SF11">
    <property type="entry name" value="RHO GTPASE-ACTIVATING PROTEIN CG5521-RELATED"/>
    <property type="match status" value="1"/>
</dbReference>
<protein>
    <recommendedName>
        <fullName evidence="3">Ral GTPase-activating protein subunit alpha/beta N-terminal domain-containing protein</fullName>
    </recommendedName>
</protein>
<dbReference type="InterPro" id="IPR027107">
    <property type="entry name" value="Tuberin/Ral-act_asu"/>
</dbReference>
<dbReference type="OrthoDB" id="6082320at2759"/>
<sequence>RVIKKLLHPGNSLQLRCQGVRLFLVWYQCLQENANEECHQIFYNLVPGLGQDGGQDLMSLMTDHTSQADNVGSMIAAGEITCILPGQSEKLPDNLTKYFLESLLNYMVSEVIKVEWMNKGMREQSFEFIFNKFKAKYLCWLLPDFVYRDIYDPVQELPVARTKDCLKKNDEPLFVSECRDSFIFWLASFTVSSHRPSPELHQGLSCSLLTEPSSHMGESTDDGKNGGDDEEGTSPPPRSKESTLSSEFTQTSQDSISGFSGEPYTTAEYEIVRAVLYSSRENVNIVHECFRQALLQSFRHTPMIKKVISVYKEWFQHVDERPVFMMEPLVSEQPDPGAGNGCSTDGGDVSSLRGQKPDYLHGSLSDILEEDRSSFDDSVSTSTVSLLQLNMSLDPDDGARRTYLRNLSYLGAVQDLADLGDEKGKDVRAGLQRILQVFITNAASIFLLDVDDDGYLQDQVELCKRVLNIYRYIVVNMDINQQTWEQLLKVLLRITSGVLKRSPPVDRYKTLGGRLAQHLFQTLIATWTKANLNVMVSTALWDEFLAVLSSLTSWKELIFEWSKTMETLTKMLARQVYGLDLSDLPLERLSEQKEKRKRGKESTKVKPSFMKTGGKSEKHASRAWSVSESQVVSPVISANSAVHSESLEFL</sequence>
<name>A0A8S3ZSD0_9EUPU</name>
<reference evidence="4" key="1">
    <citation type="submission" date="2021-04" db="EMBL/GenBank/DDBJ databases">
        <authorList>
            <consortium name="Molecular Ecology Group"/>
        </authorList>
    </citation>
    <scope>NUCLEOTIDE SEQUENCE</scope>
</reference>
<evidence type="ECO:0000313" key="5">
    <source>
        <dbReference type="Proteomes" id="UP000678393"/>
    </source>
</evidence>
<proteinExistence type="predicted"/>
<feature type="non-terminal residue" evidence="4">
    <location>
        <position position="1"/>
    </location>
</feature>
<keyword evidence="5" id="KW-1185">Reference proteome</keyword>
<evidence type="ECO:0000259" key="3">
    <source>
        <dbReference type="Pfam" id="PF20412"/>
    </source>
</evidence>
<feature type="compositionally biased region" description="Basic and acidic residues" evidence="2">
    <location>
        <begin position="590"/>
        <end position="604"/>
    </location>
</feature>
<dbReference type="Pfam" id="PF20412">
    <property type="entry name" value="RALGAPB_N"/>
    <property type="match status" value="1"/>
</dbReference>
<feature type="compositionally biased region" description="Polar residues" evidence="2">
    <location>
        <begin position="242"/>
        <end position="258"/>
    </location>
</feature>
<comment type="caution">
    <text evidence="4">The sequence shown here is derived from an EMBL/GenBank/DDBJ whole genome shotgun (WGS) entry which is preliminary data.</text>
</comment>
<evidence type="ECO:0000256" key="1">
    <source>
        <dbReference type="ARBA" id="ARBA00022553"/>
    </source>
</evidence>
<evidence type="ECO:0000256" key="2">
    <source>
        <dbReference type="SAM" id="MobiDB-lite"/>
    </source>
</evidence>
<accession>A0A8S3ZSD0</accession>